<evidence type="ECO:0000313" key="6">
    <source>
        <dbReference type="Proteomes" id="UP000594638"/>
    </source>
</evidence>
<dbReference type="InterPro" id="IPR010028">
    <property type="entry name" value="Acid_phosphatase_pln"/>
</dbReference>
<name>A0A8S0Q6X6_OLEEU</name>
<dbReference type="InterPro" id="IPR014403">
    <property type="entry name" value="APS1/VSP"/>
</dbReference>
<evidence type="ECO:0000256" key="2">
    <source>
        <dbReference type="ARBA" id="ARBA00023180"/>
    </source>
</evidence>
<evidence type="ECO:0000256" key="4">
    <source>
        <dbReference type="SAM" id="SignalP"/>
    </source>
</evidence>
<dbReference type="InterPro" id="IPR005519">
    <property type="entry name" value="Acid_phosphat_B-like"/>
</dbReference>
<dbReference type="PANTHER" id="PTHR31284">
    <property type="entry name" value="ACID PHOSPHATASE-LIKE PROTEIN"/>
    <property type="match status" value="1"/>
</dbReference>
<feature type="chain" id="PRO_5035788248" evidence="4">
    <location>
        <begin position="34"/>
        <end position="268"/>
    </location>
</feature>
<sequence>MDLRQPSSTVYGMRLKEAIVLLIFAICSKAANSNPYRRPITDTQESAGATAAYCLSWRLAVEANNLRAWRTVPIQCLRYIEGYMTLGQYERDLNFIVENIINDYIEEIILENDGSDAWILDVDDTCISNLLYYKGKRFGCDPFDPMAFKTWALKAECSAVPAVLILFNKLMEKGIKIFLITGRDEITLGQATLDNLYNQGFIGYERLILRSKAYRGKSAIIYKSEIRKQLVEEGYKIWGNVGDQWSDIQGDCVGERTFKLPNPMYFVP</sequence>
<dbReference type="PANTHER" id="PTHR31284:SF9">
    <property type="entry name" value="HAD SUPERFAMILY, SUBFAMILY IIIB ACID PHOSPHATASE"/>
    <property type="match status" value="1"/>
</dbReference>
<proteinExistence type="inferred from homology"/>
<dbReference type="GO" id="GO:0003993">
    <property type="term" value="F:acid phosphatase activity"/>
    <property type="evidence" value="ECO:0007669"/>
    <property type="project" value="InterPro"/>
</dbReference>
<dbReference type="AlphaFoldDB" id="A0A8S0Q6X6"/>
<dbReference type="NCBIfam" id="TIGR01675">
    <property type="entry name" value="plant-AP"/>
    <property type="match status" value="1"/>
</dbReference>
<dbReference type="InterPro" id="IPR036412">
    <property type="entry name" value="HAD-like_sf"/>
</dbReference>
<dbReference type="CDD" id="cd07535">
    <property type="entry name" value="HAD_VSP"/>
    <property type="match status" value="1"/>
</dbReference>
<reference evidence="5 6" key="1">
    <citation type="submission" date="2019-12" db="EMBL/GenBank/DDBJ databases">
        <authorList>
            <person name="Alioto T."/>
            <person name="Alioto T."/>
            <person name="Gomez Garrido J."/>
        </authorList>
    </citation>
    <scope>NUCLEOTIDE SEQUENCE [LARGE SCALE GENOMIC DNA]</scope>
</reference>
<dbReference type="OrthoDB" id="59415at2759"/>
<feature type="signal peptide" evidence="4">
    <location>
        <begin position="1"/>
        <end position="33"/>
    </location>
</feature>
<dbReference type="InterPro" id="IPR023214">
    <property type="entry name" value="HAD_sf"/>
</dbReference>
<comment type="similarity">
    <text evidence="3">Belongs to the APS1/VSP family.</text>
</comment>
<comment type="caution">
    <text evidence="5">The sequence shown here is derived from an EMBL/GenBank/DDBJ whole genome shotgun (WGS) entry which is preliminary data.</text>
</comment>
<evidence type="ECO:0000313" key="5">
    <source>
        <dbReference type="EMBL" id="CAA2960834.1"/>
    </source>
</evidence>
<accession>A0A8S0Q6X6</accession>
<organism evidence="5 6">
    <name type="scientific">Olea europaea subsp. europaea</name>
    <dbReference type="NCBI Taxonomy" id="158383"/>
    <lineage>
        <taxon>Eukaryota</taxon>
        <taxon>Viridiplantae</taxon>
        <taxon>Streptophyta</taxon>
        <taxon>Embryophyta</taxon>
        <taxon>Tracheophyta</taxon>
        <taxon>Spermatophyta</taxon>
        <taxon>Magnoliopsida</taxon>
        <taxon>eudicotyledons</taxon>
        <taxon>Gunneridae</taxon>
        <taxon>Pentapetalae</taxon>
        <taxon>asterids</taxon>
        <taxon>lamiids</taxon>
        <taxon>Lamiales</taxon>
        <taxon>Oleaceae</taxon>
        <taxon>Oleeae</taxon>
        <taxon>Olea</taxon>
    </lineage>
</organism>
<protein>
    <submittedName>
        <fullName evidence="5">Acid phosphatase 1</fullName>
    </submittedName>
</protein>
<dbReference type="Gene3D" id="3.40.50.1000">
    <property type="entry name" value="HAD superfamily/HAD-like"/>
    <property type="match status" value="1"/>
</dbReference>
<dbReference type="Proteomes" id="UP000594638">
    <property type="component" value="Unassembled WGS sequence"/>
</dbReference>
<keyword evidence="1 4" id="KW-0732">Signal</keyword>
<dbReference type="PIRSF" id="PIRSF002674">
    <property type="entry name" value="VSP"/>
    <property type="match status" value="1"/>
</dbReference>
<keyword evidence="6" id="KW-1185">Reference proteome</keyword>
<gene>
    <name evidence="5" type="ORF">OLEA9_A115660</name>
</gene>
<dbReference type="EMBL" id="CACTIH010000452">
    <property type="protein sequence ID" value="CAA2960834.1"/>
    <property type="molecule type" value="Genomic_DNA"/>
</dbReference>
<dbReference type="Gramene" id="OE9A115660T1">
    <property type="protein sequence ID" value="OE9A115660C1"/>
    <property type="gene ID" value="OE9A115660"/>
</dbReference>
<dbReference type="SUPFAM" id="SSF56784">
    <property type="entry name" value="HAD-like"/>
    <property type="match status" value="1"/>
</dbReference>
<dbReference type="Pfam" id="PF03767">
    <property type="entry name" value="Acid_phosphat_B"/>
    <property type="match status" value="1"/>
</dbReference>
<evidence type="ECO:0000256" key="3">
    <source>
        <dbReference type="PIRNR" id="PIRNR002674"/>
    </source>
</evidence>
<evidence type="ECO:0000256" key="1">
    <source>
        <dbReference type="ARBA" id="ARBA00022729"/>
    </source>
</evidence>
<keyword evidence="2" id="KW-0325">Glycoprotein</keyword>